<evidence type="ECO:0000313" key="1">
    <source>
        <dbReference type="EMBL" id="MBK7955888.1"/>
    </source>
</evidence>
<comment type="caution">
    <text evidence="1">The sequence shown here is derived from an EMBL/GenBank/DDBJ whole genome shotgun (WGS) entry which is preliminary data.</text>
</comment>
<reference evidence="1 2" key="1">
    <citation type="submission" date="2020-10" db="EMBL/GenBank/DDBJ databases">
        <title>Connecting structure to function with the recovery of over 1000 high-quality activated sludge metagenome-assembled genomes encoding full-length rRNA genes using long-read sequencing.</title>
        <authorList>
            <person name="Singleton C.M."/>
            <person name="Petriglieri F."/>
            <person name="Kristensen J.M."/>
            <person name="Kirkegaard R.H."/>
            <person name="Michaelsen T.Y."/>
            <person name="Andersen M.H."/>
            <person name="Karst S.M."/>
            <person name="Dueholm M.S."/>
            <person name="Nielsen P.H."/>
            <person name="Albertsen M."/>
        </authorList>
    </citation>
    <scope>NUCLEOTIDE SEQUENCE [LARGE SCALE GENOMIC DNA]</scope>
    <source>
        <strain evidence="1">Fred_18-Q3-R57-64_BAT3C.720</strain>
    </source>
</reference>
<protein>
    <submittedName>
        <fullName evidence="1">Uncharacterized protein</fullName>
    </submittedName>
</protein>
<organism evidence="1 2">
    <name type="scientific">Candidatus Accumulibacter affinis</name>
    <dbReference type="NCBI Taxonomy" id="2954384"/>
    <lineage>
        <taxon>Bacteria</taxon>
        <taxon>Pseudomonadati</taxon>
        <taxon>Pseudomonadota</taxon>
        <taxon>Betaproteobacteria</taxon>
        <taxon>Candidatus Accumulibacter</taxon>
    </lineage>
</organism>
<accession>A0A935W6D1</accession>
<dbReference type="Proteomes" id="UP000706151">
    <property type="component" value="Unassembled WGS sequence"/>
</dbReference>
<name>A0A935W6D1_9PROT</name>
<evidence type="ECO:0000313" key="2">
    <source>
        <dbReference type="Proteomes" id="UP000706151"/>
    </source>
</evidence>
<gene>
    <name evidence="1" type="ORF">IPK02_19190</name>
</gene>
<dbReference type="AlphaFoldDB" id="A0A935W6D1"/>
<dbReference type="EMBL" id="JADJOT010000011">
    <property type="protein sequence ID" value="MBK7955888.1"/>
    <property type="molecule type" value="Genomic_DNA"/>
</dbReference>
<sequence>MQGGSSVTFDAATLLSNVGLYAIGGGQILFPAATSYTGYNYGDTAIEASGAGSWIDLSSLATFYGGGEYSDSHGYGHYYTTYVNALAGGKVDLAGAVSHRNVITVDGAESVLGVAGITKLGGTVLTINTPGTLTFTTATEVTDSNLTAPTDVALAFTGATKLQSVNLTATGGGQILFPVAVSYMRNDYGDTVIQASGVGSRIDLSHLSTFEGGGQYWDGHGYGHYYTTYVKALAGGEVDLSGVLSANGYGNSITVDGAGSELQVTGVTSLAATSVTVQGGSSVTFDAATLLSNVGLYAIGGGQILFRRRATRGTTTGTRRSRRVGRAAGSICRV</sequence>
<proteinExistence type="predicted"/>